<comment type="subcellular location">
    <subcellularLocation>
        <location evidence="1">Nucleus</location>
    </subcellularLocation>
</comment>
<proteinExistence type="inferred from homology"/>
<dbReference type="GO" id="GO:0005634">
    <property type="term" value="C:nucleus"/>
    <property type="evidence" value="ECO:0007669"/>
    <property type="project" value="UniProtKB-SubCell"/>
</dbReference>
<protein>
    <recommendedName>
        <fullName evidence="9">BZIP domain-containing protein</fullName>
    </recommendedName>
</protein>
<dbReference type="InterPro" id="IPR046347">
    <property type="entry name" value="bZIP_sf"/>
</dbReference>
<feature type="compositionally biased region" description="Basic and acidic residues" evidence="8">
    <location>
        <begin position="14"/>
        <end position="25"/>
    </location>
</feature>
<dbReference type="PANTHER" id="PTHR21051:SF4">
    <property type="entry name" value="CAMP-RESPONSIVE ELEMENT-BINDING PROTEIN-LIKE 2"/>
    <property type="match status" value="1"/>
</dbReference>
<evidence type="ECO:0000256" key="4">
    <source>
        <dbReference type="ARBA" id="ARBA00023125"/>
    </source>
</evidence>
<dbReference type="Proteomes" id="UP000005408">
    <property type="component" value="Unassembled WGS sequence"/>
</dbReference>
<keyword evidence="3" id="KW-0805">Transcription regulation</keyword>
<dbReference type="GO" id="GO:0003700">
    <property type="term" value="F:DNA-binding transcription factor activity"/>
    <property type="evidence" value="ECO:0007669"/>
    <property type="project" value="InterPro"/>
</dbReference>
<evidence type="ECO:0000256" key="8">
    <source>
        <dbReference type="SAM" id="MobiDB-lite"/>
    </source>
</evidence>
<dbReference type="AlphaFoldDB" id="A0A8W8JS27"/>
<evidence type="ECO:0000256" key="2">
    <source>
        <dbReference type="ARBA" id="ARBA00009050"/>
    </source>
</evidence>
<reference evidence="10" key="1">
    <citation type="submission" date="2022-08" db="UniProtKB">
        <authorList>
            <consortium name="EnsemblMetazoa"/>
        </authorList>
    </citation>
    <scope>IDENTIFICATION</scope>
    <source>
        <strain evidence="10">05x7-T-G4-1.051#20</strain>
    </source>
</reference>
<evidence type="ECO:0000256" key="1">
    <source>
        <dbReference type="ARBA" id="ARBA00004123"/>
    </source>
</evidence>
<name>A0A8W8JS27_MAGGI</name>
<organism evidence="10 11">
    <name type="scientific">Magallana gigas</name>
    <name type="common">Pacific oyster</name>
    <name type="synonym">Crassostrea gigas</name>
    <dbReference type="NCBI Taxonomy" id="29159"/>
    <lineage>
        <taxon>Eukaryota</taxon>
        <taxon>Metazoa</taxon>
        <taxon>Spiralia</taxon>
        <taxon>Lophotrochozoa</taxon>
        <taxon>Mollusca</taxon>
        <taxon>Bivalvia</taxon>
        <taxon>Autobranchia</taxon>
        <taxon>Pteriomorphia</taxon>
        <taxon>Ostreida</taxon>
        <taxon>Ostreoidea</taxon>
        <taxon>Ostreidae</taxon>
        <taxon>Magallana</taxon>
    </lineage>
</organism>
<dbReference type="CDD" id="cd14709">
    <property type="entry name" value="bZIP_CREBL2"/>
    <property type="match status" value="1"/>
</dbReference>
<feature type="domain" description="BZIP" evidence="9">
    <location>
        <begin position="45"/>
        <end position="94"/>
    </location>
</feature>
<dbReference type="PANTHER" id="PTHR21051">
    <property type="entry name" value="CAMP-RESPONSIVE ELEMENT-BINDING PROTEIN-LIKE 2"/>
    <property type="match status" value="1"/>
</dbReference>
<keyword evidence="6" id="KW-0804">Transcription</keyword>
<dbReference type="InterPro" id="IPR004827">
    <property type="entry name" value="bZIP"/>
</dbReference>
<feature type="compositionally biased region" description="Basic and acidic residues" evidence="8">
    <location>
        <begin position="38"/>
        <end position="47"/>
    </location>
</feature>
<sequence>MTEEGVTIIPTNDPDMKKLTSDRPQRRSGRGRPGRRGNKVDVKVKLERSRQSARECRARKKLRYQYLEDLVSNREQAIFKLREELESYKHHCSNVDDTGLVSDELVEKLMTWEAEYQRGKTLDETDVCSDHMRSPECVIKEENMSD</sequence>
<evidence type="ECO:0000313" key="10">
    <source>
        <dbReference type="EnsemblMetazoa" id="G20682.34:cds"/>
    </source>
</evidence>
<keyword evidence="7" id="KW-0539">Nucleus</keyword>
<accession>A0A8W8JS27</accession>
<feature type="region of interest" description="Disordered" evidence="8">
    <location>
        <begin position="1"/>
        <end position="47"/>
    </location>
</feature>
<feature type="compositionally biased region" description="Basic residues" evidence="8">
    <location>
        <begin position="26"/>
        <end position="37"/>
    </location>
</feature>
<keyword evidence="11" id="KW-1185">Reference proteome</keyword>
<dbReference type="GO" id="GO:0003677">
    <property type="term" value="F:DNA binding"/>
    <property type="evidence" value="ECO:0007669"/>
    <property type="project" value="UniProtKB-KW"/>
</dbReference>
<evidence type="ECO:0000313" key="11">
    <source>
        <dbReference type="Proteomes" id="UP000005408"/>
    </source>
</evidence>
<evidence type="ECO:0000259" key="9">
    <source>
        <dbReference type="Pfam" id="PF00170"/>
    </source>
</evidence>
<keyword evidence="4" id="KW-0238">DNA-binding</keyword>
<evidence type="ECO:0000256" key="7">
    <source>
        <dbReference type="ARBA" id="ARBA00023242"/>
    </source>
</evidence>
<evidence type="ECO:0000256" key="3">
    <source>
        <dbReference type="ARBA" id="ARBA00023015"/>
    </source>
</evidence>
<dbReference type="InterPro" id="IPR039250">
    <property type="entry name" value="CREBL2/REPTOR-BP"/>
</dbReference>
<dbReference type="Pfam" id="PF00170">
    <property type="entry name" value="bZIP_1"/>
    <property type="match status" value="1"/>
</dbReference>
<dbReference type="Gene3D" id="1.20.5.170">
    <property type="match status" value="1"/>
</dbReference>
<evidence type="ECO:0000256" key="6">
    <source>
        <dbReference type="ARBA" id="ARBA00023163"/>
    </source>
</evidence>
<dbReference type="SUPFAM" id="SSF57959">
    <property type="entry name" value="Leucine zipper domain"/>
    <property type="match status" value="1"/>
</dbReference>
<dbReference type="EnsemblMetazoa" id="G20682.34">
    <property type="protein sequence ID" value="G20682.34:cds"/>
    <property type="gene ID" value="G20682"/>
</dbReference>
<keyword evidence="5" id="KW-0010">Activator</keyword>
<evidence type="ECO:0000256" key="5">
    <source>
        <dbReference type="ARBA" id="ARBA00023159"/>
    </source>
</evidence>
<comment type="similarity">
    <text evidence="2">Belongs to the bZIP family. ATF subfamily.</text>
</comment>